<reference evidence="8 9" key="1">
    <citation type="submission" date="2014-08" db="EMBL/GenBank/DDBJ databases">
        <title>Clostridium innocuum, an unnegligible vancomycin-resistant pathogen causing extra-intestinal infections.</title>
        <authorList>
            <person name="Feng Y."/>
            <person name="Chiu C.-H."/>
        </authorList>
    </citation>
    <scope>NUCLEOTIDE SEQUENCE [LARGE SCALE GENOMIC DNA]</scope>
    <source>
        <strain evidence="8 9">AN88</strain>
    </source>
</reference>
<evidence type="ECO:0000313" key="9">
    <source>
        <dbReference type="Proteomes" id="UP000030008"/>
    </source>
</evidence>
<comment type="similarity">
    <text evidence="1">Belongs to the sigma-70 factor family. ECF subfamily.</text>
</comment>
<evidence type="ECO:0000313" key="8">
    <source>
        <dbReference type="EMBL" id="KGJ54143.1"/>
    </source>
</evidence>
<organism evidence="8 9">
    <name type="scientific">Clostridium innocuum</name>
    <dbReference type="NCBI Taxonomy" id="1522"/>
    <lineage>
        <taxon>Bacteria</taxon>
        <taxon>Bacillati</taxon>
        <taxon>Bacillota</taxon>
        <taxon>Clostridia</taxon>
        <taxon>Eubacteriales</taxon>
        <taxon>Clostridiaceae</taxon>
        <taxon>Clostridium</taxon>
    </lineage>
</organism>
<dbReference type="PANTHER" id="PTHR43133">
    <property type="entry name" value="RNA POLYMERASE ECF-TYPE SIGMA FACTO"/>
    <property type="match status" value="1"/>
</dbReference>
<feature type="domain" description="RNA polymerase sigma-70 region 2" evidence="6">
    <location>
        <begin position="22"/>
        <end position="88"/>
    </location>
</feature>
<dbReference type="GO" id="GO:0016987">
    <property type="term" value="F:sigma factor activity"/>
    <property type="evidence" value="ECO:0007669"/>
    <property type="project" value="UniProtKB-KW"/>
</dbReference>
<dbReference type="InterPro" id="IPR013324">
    <property type="entry name" value="RNA_pol_sigma_r3/r4-like"/>
</dbReference>
<dbReference type="GO" id="GO:0006352">
    <property type="term" value="P:DNA-templated transcription initiation"/>
    <property type="evidence" value="ECO:0007669"/>
    <property type="project" value="InterPro"/>
</dbReference>
<feature type="domain" description="RNA polymerase sigma-70 region 4" evidence="7">
    <location>
        <begin position="124"/>
        <end position="170"/>
    </location>
</feature>
<dbReference type="InterPro" id="IPR014284">
    <property type="entry name" value="RNA_pol_sigma-70_dom"/>
</dbReference>
<evidence type="ECO:0000256" key="3">
    <source>
        <dbReference type="ARBA" id="ARBA00023082"/>
    </source>
</evidence>
<evidence type="ECO:0000256" key="4">
    <source>
        <dbReference type="ARBA" id="ARBA00023125"/>
    </source>
</evidence>
<dbReference type="InterPro" id="IPR039425">
    <property type="entry name" value="RNA_pol_sigma-70-like"/>
</dbReference>
<name>A0A099IB24_CLOIN</name>
<sequence length="188" mass="22455">MREQQILHKIKKGDQQTLNNFIQDLYPYVYSFTYRKMQGDDSAKDITQEVFVRFIRQLPMYHAQGKTLHYLYRIASNLCHDYHRKMQRDLHTDIDRQENLISADNDVHEVILDQIRNEELMYYIGELSDSQQDVILLKYYHQMTFKEIAHSFSIPVSTVKTRHTAALKRLCALWKEGGYHETETHTGR</sequence>
<dbReference type="RefSeq" id="WP_044904465.1">
    <property type="nucleotide sequence ID" value="NZ_JQIF01000022.1"/>
</dbReference>
<proteinExistence type="inferred from homology"/>
<protein>
    <submittedName>
        <fullName evidence="8">RNA polymerase</fullName>
    </submittedName>
</protein>
<dbReference type="SUPFAM" id="SSF88659">
    <property type="entry name" value="Sigma3 and sigma4 domains of RNA polymerase sigma factors"/>
    <property type="match status" value="1"/>
</dbReference>
<gene>
    <name evidence="8" type="ORF">CIAN88_05140</name>
</gene>
<dbReference type="Gene3D" id="1.10.10.10">
    <property type="entry name" value="Winged helix-like DNA-binding domain superfamily/Winged helix DNA-binding domain"/>
    <property type="match status" value="1"/>
</dbReference>
<dbReference type="InterPro" id="IPR013325">
    <property type="entry name" value="RNA_pol_sigma_r2"/>
</dbReference>
<dbReference type="InterPro" id="IPR007630">
    <property type="entry name" value="RNA_pol_sigma70_r4"/>
</dbReference>
<evidence type="ECO:0000256" key="2">
    <source>
        <dbReference type="ARBA" id="ARBA00023015"/>
    </source>
</evidence>
<keyword evidence="2" id="KW-0805">Transcription regulation</keyword>
<keyword evidence="5" id="KW-0804">Transcription</keyword>
<dbReference type="Gene3D" id="1.10.1740.10">
    <property type="match status" value="1"/>
</dbReference>
<dbReference type="GO" id="GO:0003677">
    <property type="term" value="F:DNA binding"/>
    <property type="evidence" value="ECO:0007669"/>
    <property type="project" value="UniProtKB-KW"/>
</dbReference>
<dbReference type="AlphaFoldDB" id="A0A099IB24"/>
<keyword evidence="3" id="KW-0731">Sigma factor</keyword>
<dbReference type="Proteomes" id="UP000030008">
    <property type="component" value="Unassembled WGS sequence"/>
</dbReference>
<dbReference type="InterPro" id="IPR036388">
    <property type="entry name" value="WH-like_DNA-bd_sf"/>
</dbReference>
<evidence type="ECO:0000259" key="6">
    <source>
        <dbReference type="Pfam" id="PF04542"/>
    </source>
</evidence>
<dbReference type="InterPro" id="IPR007627">
    <property type="entry name" value="RNA_pol_sigma70_r2"/>
</dbReference>
<dbReference type="SUPFAM" id="SSF88946">
    <property type="entry name" value="Sigma2 domain of RNA polymerase sigma factors"/>
    <property type="match status" value="1"/>
</dbReference>
<dbReference type="CDD" id="cd06171">
    <property type="entry name" value="Sigma70_r4"/>
    <property type="match status" value="1"/>
</dbReference>
<evidence type="ECO:0000259" key="7">
    <source>
        <dbReference type="Pfam" id="PF04545"/>
    </source>
</evidence>
<evidence type="ECO:0000256" key="1">
    <source>
        <dbReference type="ARBA" id="ARBA00010641"/>
    </source>
</evidence>
<evidence type="ECO:0000256" key="5">
    <source>
        <dbReference type="ARBA" id="ARBA00023163"/>
    </source>
</evidence>
<dbReference type="PANTHER" id="PTHR43133:SF8">
    <property type="entry name" value="RNA POLYMERASE SIGMA FACTOR HI_1459-RELATED"/>
    <property type="match status" value="1"/>
</dbReference>
<dbReference type="Pfam" id="PF04545">
    <property type="entry name" value="Sigma70_r4"/>
    <property type="match status" value="1"/>
</dbReference>
<dbReference type="Pfam" id="PF04542">
    <property type="entry name" value="Sigma70_r2"/>
    <property type="match status" value="1"/>
</dbReference>
<accession>A0A099IB24</accession>
<comment type="caution">
    <text evidence="8">The sequence shown here is derived from an EMBL/GenBank/DDBJ whole genome shotgun (WGS) entry which is preliminary data.</text>
</comment>
<dbReference type="NCBIfam" id="TIGR02937">
    <property type="entry name" value="sigma70-ECF"/>
    <property type="match status" value="1"/>
</dbReference>
<dbReference type="EMBL" id="JQIF01000022">
    <property type="protein sequence ID" value="KGJ54143.1"/>
    <property type="molecule type" value="Genomic_DNA"/>
</dbReference>
<keyword evidence="4" id="KW-0238">DNA-binding</keyword>